<keyword evidence="3" id="KW-1185">Reference proteome</keyword>
<evidence type="ECO:0000313" key="3">
    <source>
        <dbReference type="Proteomes" id="UP000027432"/>
    </source>
</evidence>
<reference evidence="2 3" key="1">
    <citation type="submission" date="2013-07" db="EMBL/GenBank/DDBJ databases">
        <title>Thioclava pacifica DSM 10166 Genome Sequencing.</title>
        <authorList>
            <person name="Lai Q."/>
            <person name="Shao Z."/>
        </authorList>
    </citation>
    <scope>NUCLEOTIDE SEQUENCE [LARGE SCALE GENOMIC DNA]</scope>
    <source>
        <strain evidence="2 3">DSM 10166</strain>
    </source>
</reference>
<keyword evidence="1" id="KW-0812">Transmembrane</keyword>
<feature type="transmembrane region" description="Helical" evidence="1">
    <location>
        <begin position="6"/>
        <end position="27"/>
    </location>
</feature>
<dbReference type="OrthoDB" id="7875780at2"/>
<name>A0A074J4J9_9RHOB</name>
<proteinExistence type="predicted"/>
<dbReference type="RefSeq" id="WP_038079571.1">
    <property type="nucleotide sequence ID" value="NZ_AUND01000040.1"/>
</dbReference>
<dbReference type="eggNOG" id="ENOG5033KMW">
    <property type="taxonomic scope" value="Bacteria"/>
</dbReference>
<comment type="caution">
    <text evidence="2">The sequence shown here is derived from an EMBL/GenBank/DDBJ whole genome shotgun (WGS) entry which is preliminary data.</text>
</comment>
<keyword evidence="1" id="KW-0472">Membrane</keyword>
<protein>
    <recommendedName>
        <fullName evidence="4">Transglycosylase</fullName>
    </recommendedName>
</protein>
<dbReference type="STRING" id="1353537.TP2_13260"/>
<dbReference type="AlphaFoldDB" id="A0A074J4J9"/>
<evidence type="ECO:0008006" key="4">
    <source>
        <dbReference type="Google" id="ProtNLM"/>
    </source>
</evidence>
<feature type="transmembrane region" description="Helical" evidence="1">
    <location>
        <begin position="39"/>
        <end position="61"/>
    </location>
</feature>
<gene>
    <name evidence="2" type="ORF">TP2_13260</name>
</gene>
<organism evidence="2 3">
    <name type="scientific">Thioclava pacifica DSM 10166</name>
    <dbReference type="NCBI Taxonomy" id="1353537"/>
    <lineage>
        <taxon>Bacteria</taxon>
        <taxon>Pseudomonadati</taxon>
        <taxon>Pseudomonadota</taxon>
        <taxon>Alphaproteobacteria</taxon>
        <taxon>Rhodobacterales</taxon>
        <taxon>Paracoccaceae</taxon>
        <taxon>Thioclava</taxon>
    </lineage>
</organism>
<accession>A0A074J4J9</accession>
<evidence type="ECO:0000313" key="2">
    <source>
        <dbReference type="EMBL" id="KEO50850.1"/>
    </source>
</evidence>
<keyword evidence="1" id="KW-1133">Transmembrane helix</keyword>
<evidence type="ECO:0000256" key="1">
    <source>
        <dbReference type="SAM" id="Phobius"/>
    </source>
</evidence>
<feature type="transmembrane region" description="Helical" evidence="1">
    <location>
        <begin position="67"/>
        <end position="89"/>
    </location>
</feature>
<dbReference type="Proteomes" id="UP000027432">
    <property type="component" value="Unassembled WGS sequence"/>
</dbReference>
<sequence length="90" mass="8832">MEDVLQAIGTIGMILLVIAGLLAGWIASLVSGGRHKGAYLAIGVVGALITPFIAALLGGAVLAAGGLLAILAMALFGAVVVLVIGKLILD</sequence>
<dbReference type="EMBL" id="AUND01000040">
    <property type="protein sequence ID" value="KEO50850.1"/>
    <property type="molecule type" value="Genomic_DNA"/>
</dbReference>